<evidence type="ECO:0000256" key="1">
    <source>
        <dbReference type="ARBA" id="ARBA00022741"/>
    </source>
</evidence>
<dbReference type="PRINTS" id="PR00449">
    <property type="entry name" value="RASTRNSFRMNG"/>
</dbReference>
<dbReference type="GeneID" id="94834448"/>
<name>A0A1J4KMB3_9EUKA</name>
<dbReference type="SMART" id="SM00176">
    <property type="entry name" value="RAN"/>
    <property type="match status" value="1"/>
</dbReference>
<dbReference type="SMART" id="SM00173">
    <property type="entry name" value="RAS"/>
    <property type="match status" value="1"/>
</dbReference>
<sequence>MSDILKVVILGDSMTGKMTLITRWAEERILQNPNPTLGAAFKSMIVPYDNENYTLHFWDTAGQEVYRSTMPLYCRSTSSAIVVFDITSRKSFESLACWIDLLKDTAGDDVPFIIVGNKCDLEQSDRDVSYEEAFEFAKKYETINYETSAITGKNVEEMFIHISHLAIKRKITVSESETKVIDLKPAKASNEKKCC</sequence>
<protein>
    <submittedName>
        <fullName evidence="2">Ras-related protein Rab-22A</fullName>
    </submittedName>
</protein>
<evidence type="ECO:0000313" key="3">
    <source>
        <dbReference type="Proteomes" id="UP000179807"/>
    </source>
</evidence>
<dbReference type="AlphaFoldDB" id="A0A1J4KMB3"/>
<dbReference type="GO" id="GO:0005525">
    <property type="term" value="F:GTP binding"/>
    <property type="evidence" value="ECO:0007669"/>
    <property type="project" value="InterPro"/>
</dbReference>
<dbReference type="SMART" id="SM00175">
    <property type="entry name" value="RAB"/>
    <property type="match status" value="1"/>
</dbReference>
<dbReference type="Gene3D" id="3.40.50.300">
    <property type="entry name" value="P-loop containing nucleotide triphosphate hydrolases"/>
    <property type="match status" value="1"/>
</dbReference>
<dbReference type="CDD" id="cd00154">
    <property type="entry name" value="Rab"/>
    <property type="match status" value="1"/>
</dbReference>
<dbReference type="GO" id="GO:0003924">
    <property type="term" value="F:GTPase activity"/>
    <property type="evidence" value="ECO:0007669"/>
    <property type="project" value="InterPro"/>
</dbReference>
<gene>
    <name evidence="2" type="ORF">TRFO_17713</name>
</gene>
<comment type="caution">
    <text evidence="2">The sequence shown here is derived from an EMBL/GenBank/DDBJ whole genome shotgun (WGS) entry which is preliminary data.</text>
</comment>
<dbReference type="SUPFAM" id="SSF52540">
    <property type="entry name" value="P-loop containing nucleoside triphosphate hydrolases"/>
    <property type="match status" value="1"/>
</dbReference>
<dbReference type="FunFam" id="3.40.50.300:FF:000808">
    <property type="entry name" value="Small GTP-binding protein, putative"/>
    <property type="match status" value="1"/>
</dbReference>
<dbReference type="Proteomes" id="UP000179807">
    <property type="component" value="Unassembled WGS sequence"/>
</dbReference>
<accession>A0A1J4KMB3</accession>
<dbReference type="SMART" id="SM00174">
    <property type="entry name" value="RHO"/>
    <property type="match status" value="1"/>
</dbReference>
<organism evidence="2 3">
    <name type="scientific">Tritrichomonas foetus</name>
    <dbReference type="NCBI Taxonomy" id="1144522"/>
    <lineage>
        <taxon>Eukaryota</taxon>
        <taxon>Metamonada</taxon>
        <taxon>Parabasalia</taxon>
        <taxon>Tritrichomonadida</taxon>
        <taxon>Tritrichomonadidae</taxon>
        <taxon>Tritrichomonas</taxon>
    </lineage>
</organism>
<dbReference type="PROSITE" id="PS51421">
    <property type="entry name" value="RAS"/>
    <property type="match status" value="1"/>
</dbReference>
<keyword evidence="3" id="KW-1185">Reference proteome</keyword>
<dbReference type="OrthoDB" id="26525at2759"/>
<dbReference type="EMBL" id="MLAK01000563">
    <property type="protein sequence ID" value="OHT12441.1"/>
    <property type="molecule type" value="Genomic_DNA"/>
</dbReference>
<dbReference type="InterPro" id="IPR027417">
    <property type="entry name" value="P-loop_NTPase"/>
</dbReference>
<evidence type="ECO:0000313" key="2">
    <source>
        <dbReference type="EMBL" id="OHT12441.1"/>
    </source>
</evidence>
<dbReference type="PANTHER" id="PTHR47978">
    <property type="match status" value="1"/>
</dbReference>
<dbReference type="RefSeq" id="XP_068365577.1">
    <property type="nucleotide sequence ID" value="XM_068499744.1"/>
</dbReference>
<proteinExistence type="predicted"/>
<dbReference type="InterPro" id="IPR001806">
    <property type="entry name" value="Small_GTPase"/>
</dbReference>
<dbReference type="PROSITE" id="PS51419">
    <property type="entry name" value="RAB"/>
    <property type="match status" value="1"/>
</dbReference>
<dbReference type="Pfam" id="PF00071">
    <property type="entry name" value="Ras"/>
    <property type="match status" value="1"/>
</dbReference>
<keyword evidence="1" id="KW-0547">Nucleotide-binding</keyword>
<dbReference type="InterPro" id="IPR005225">
    <property type="entry name" value="Small_GTP-bd"/>
</dbReference>
<reference evidence="2" key="1">
    <citation type="submission" date="2016-10" db="EMBL/GenBank/DDBJ databases">
        <authorList>
            <person name="Benchimol M."/>
            <person name="Almeida L.G."/>
            <person name="Vasconcelos A.T."/>
            <person name="Perreira-Neves A."/>
            <person name="Rosa I.A."/>
            <person name="Tasca T."/>
            <person name="Bogo M.R."/>
            <person name="de Souza W."/>
        </authorList>
    </citation>
    <scope>NUCLEOTIDE SEQUENCE [LARGE SCALE GENOMIC DNA]</scope>
    <source>
        <strain evidence="2">K</strain>
    </source>
</reference>
<dbReference type="NCBIfam" id="TIGR00231">
    <property type="entry name" value="small_GTP"/>
    <property type="match status" value="1"/>
</dbReference>
<dbReference type="VEuPathDB" id="TrichDB:TRFO_17713"/>